<dbReference type="STRING" id="1263082.A0A068RQA4"/>
<dbReference type="InterPro" id="IPR052718">
    <property type="entry name" value="NmrA-type_oxidoreductase"/>
</dbReference>
<dbReference type="SUPFAM" id="SSF51735">
    <property type="entry name" value="NAD(P)-binding Rossmann-fold domains"/>
    <property type="match status" value="1"/>
</dbReference>
<evidence type="ECO:0000259" key="1">
    <source>
        <dbReference type="Pfam" id="PF13460"/>
    </source>
</evidence>
<name>A0A068RQA4_9FUNG</name>
<dbReference type="PANTHER" id="PTHR47129">
    <property type="entry name" value="QUINONE OXIDOREDUCTASE 2"/>
    <property type="match status" value="1"/>
</dbReference>
<keyword evidence="3" id="KW-1185">Reference proteome</keyword>
<dbReference type="InterPro" id="IPR016040">
    <property type="entry name" value="NAD(P)-bd_dom"/>
</dbReference>
<dbReference type="PANTHER" id="PTHR47129:SF1">
    <property type="entry name" value="NMRA-LIKE DOMAIN-CONTAINING PROTEIN"/>
    <property type="match status" value="1"/>
</dbReference>
<sequence>MLVITSADHYLGHCITSHLAQHKHLIPQMRVLCENKRPCLNFGYKGIDVRPVDYTNTEQLVDVLRNVEYMILAVGDESNRVAYNENLCAAASQAGVKSIICISHVGAVGPLQDYAMIEEQVVSSSCQWTILRPDWTTQHLHLWAPFVEKHAQLPLPLHPDTELCPIDMTDLCSVVQAIVLNWDHSILPVHLDNEHDGQVYTLTGPEPVTAKELVTRLAKATGCNSLKYKAVRPMDTQFYLEQLAHDIWFDARIKQEQRLIYNDPLSKGAYDYSTRAFSLPTATLIDTMVRYLDWVRETSSSMCVPHVDMLLSRPAYSVDRFFQENAINFKPRV</sequence>
<organism evidence="2 3">
    <name type="scientific">Lichtheimia corymbifera JMRC:FSU:9682</name>
    <dbReference type="NCBI Taxonomy" id="1263082"/>
    <lineage>
        <taxon>Eukaryota</taxon>
        <taxon>Fungi</taxon>
        <taxon>Fungi incertae sedis</taxon>
        <taxon>Mucoromycota</taxon>
        <taxon>Mucoromycotina</taxon>
        <taxon>Mucoromycetes</taxon>
        <taxon>Mucorales</taxon>
        <taxon>Lichtheimiaceae</taxon>
        <taxon>Lichtheimia</taxon>
    </lineage>
</organism>
<proteinExistence type="predicted"/>
<protein>
    <recommendedName>
        <fullName evidence="1">NAD(P)-binding domain-containing protein</fullName>
    </recommendedName>
</protein>
<dbReference type="InterPro" id="IPR036291">
    <property type="entry name" value="NAD(P)-bd_dom_sf"/>
</dbReference>
<evidence type="ECO:0000313" key="2">
    <source>
        <dbReference type="EMBL" id="CDH51126.1"/>
    </source>
</evidence>
<comment type="caution">
    <text evidence="2">The sequence shown here is derived from an EMBL/GenBank/DDBJ whole genome shotgun (WGS) entry which is preliminary data.</text>
</comment>
<dbReference type="Gene3D" id="3.40.50.720">
    <property type="entry name" value="NAD(P)-binding Rossmann-like Domain"/>
    <property type="match status" value="1"/>
</dbReference>
<accession>A0A068RQA4</accession>
<dbReference type="Pfam" id="PF13460">
    <property type="entry name" value="NAD_binding_10"/>
    <property type="match status" value="1"/>
</dbReference>
<reference evidence="2" key="1">
    <citation type="submission" date="2013-08" db="EMBL/GenBank/DDBJ databases">
        <title>Gene expansion shapes genome architecture in the human pathogen Lichtheimia corymbifera: an evolutionary genomics analysis in the ancient terrestrial Mucorales (Mucoromycotina).</title>
        <authorList>
            <person name="Schwartze V.U."/>
            <person name="Winter S."/>
            <person name="Shelest E."/>
            <person name="Marcet-Houben M."/>
            <person name="Horn F."/>
            <person name="Wehner S."/>
            <person name="Hoffmann K."/>
            <person name="Riege K."/>
            <person name="Sammeth M."/>
            <person name="Nowrousian M."/>
            <person name="Valiante V."/>
            <person name="Linde J."/>
            <person name="Jacobsen I.D."/>
            <person name="Marz M."/>
            <person name="Brakhage A.A."/>
            <person name="Gabaldon T."/>
            <person name="Bocker S."/>
            <person name="Voigt K."/>
        </authorList>
    </citation>
    <scope>NUCLEOTIDE SEQUENCE [LARGE SCALE GENOMIC DNA]</scope>
    <source>
        <strain evidence="2">FSU 9682</strain>
    </source>
</reference>
<dbReference type="Proteomes" id="UP000027586">
    <property type="component" value="Unassembled WGS sequence"/>
</dbReference>
<dbReference type="OrthoDB" id="10254221at2759"/>
<dbReference type="AlphaFoldDB" id="A0A068RQA4"/>
<dbReference type="VEuPathDB" id="FungiDB:LCOR_02776.1"/>
<gene>
    <name evidence="2" type="ORF">LCOR_02776.1</name>
</gene>
<evidence type="ECO:0000313" key="3">
    <source>
        <dbReference type="Proteomes" id="UP000027586"/>
    </source>
</evidence>
<feature type="domain" description="NAD(P)-binding" evidence="1">
    <location>
        <begin position="12"/>
        <end position="138"/>
    </location>
</feature>
<dbReference type="EMBL" id="CBTN010000008">
    <property type="protein sequence ID" value="CDH51126.1"/>
    <property type="molecule type" value="Genomic_DNA"/>
</dbReference>